<dbReference type="RefSeq" id="WP_188431272.1">
    <property type="nucleotide sequence ID" value="NZ_BMEX01000004.1"/>
</dbReference>
<keyword evidence="3" id="KW-0238">DNA-binding</keyword>
<keyword evidence="2" id="KW-0805">Transcription regulation</keyword>
<protein>
    <submittedName>
        <fullName evidence="6">HTH-type transcriptional regulator YwqM</fullName>
    </submittedName>
</protein>
<evidence type="ECO:0000256" key="4">
    <source>
        <dbReference type="ARBA" id="ARBA00023163"/>
    </source>
</evidence>
<organism evidence="6 7">
    <name type="scientific">Kroppenstedtia guangzhouensis</name>
    <dbReference type="NCBI Taxonomy" id="1274356"/>
    <lineage>
        <taxon>Bacteria</taxon>
        <taxon>Bacillati</taxon>
        <taxon>Bacillota</taxon>
        <taxon>Bacilli</taxon>
        <taxon>Bacillales</taxon>
        <taxon>Thermoactinomycetaceae</taxon>
        <taxon>Kroppenstedtia</taxon>
    </lineage>
</organism>
<dbReference type="PANTHER" id="PTHR30126:SF100">
    <property type="entry name" value="LYSR-FAMILY TRANSCRIPTIONAL REGULATOR"/>
    <property type="match status" value="1"/>
</dbReference>
<accession>A0ABQ1GEP7</accession>
<evidence type="ECO:0000256" key="2">
    <source>
        <dbReference type="ARBA" id="ARBA00023015"/>
    </source>
</evidence>
<dbReference type="EMBL" id="BMEX01000004">
    <property type="protein sequence ID" value="GGA42080.1"/>
    <property type="molecule type" value="Genomic_DNA"/>
</dbReference>
<dbReference type="Pfam" id="PF03466">
    <property type="entry name" value="LysR_substrate"/>
    <property type="match status" value="1"/>
</dbReference>
<comment type="caution">
    <text evidence="6">The sequence shown here is derived from an EMBL/GenBank/DDBJ whole genome shotgun (WGS) entry which is preliminary data.</text>
</comment>
<evidence type="ECO:0000313" key="7">
    <source>
        <dbReference type="Proteomes" id="UP000617979"/>
    </source>
</evidence>
<dbReference type="Gene3D" id="1.10.10.10">
    <property type="entry name" value="Winged helix-like DNA-binding domain superfamily/Winged helix DNA-binding domain"/>
    <property type="match status" value="1"/>
</dbReference>
<dbReference type="Proteomes" id="UP000617979">
    <property type="component" value="Unassembled WGS sequence"/>
</dbReference>
<dbReference type="PANTHER" id="PTHR30126">
    <property type="entry name" value="HTH-TYPE TRANSCRIPTIONAL REGULATOR"/>
    <property type="match status" value="1"/>
</dbReference>
<comment type="similarity">
    <text evidence="1">Belongs to the LysR transcriptional regulatory family.</text>
</comment>
<evidence type="ECO:0000313" key="6">
    <source>
        <dbReference type="EMBL" id="GGA42080.1"/>
    </source>
</evidence>
<dbReference type="SUPFAM" id="SSF46785">
    <property type="entry name" value="Winged helix' DNA-binding domain"/>
    <property type="match status" value="1"/>
</dbReference>
<keyword evidence="7" id="KW-1185">Reference proteome</keyword>
<keyword evidence="4" id="KW-0804">Transcription</keyword>
<dbReference type="CDD" id="cd05466">
    <property type="entry name" value="PBP2_LTTR_substrate"/>
    <property type="match status" value="1"/>
</dbReference>
<dbReference type="Pfam" id="PF00126">
    <property type="entry name" value="HTH_1"/>
    <property type="match status" value="1"/>
</dbReference>
<proteinExistence type="inferred from homology"/>
<dbReference type="InterPro" id="IPR000847">
    <property type="entry name" value="LysR_HTH_N"/>
</dbReference>
<name>A0ABQ1GEP7_9BACL</name>
<dbReference type="InterPro" id="IPR036388">
    <property type="entry name" value="WH-like_DNA-bd_sf"/>
</dbReference>
<evidence type="ECO:0000256" key="1">
    <source>
        <dbReference type="ARBA" id="ARBA00009437"/>
    </source>
</evidence>
<dbReference type="InterPro" id="IPR005119">
    <property type="entry name" value="LysR_subst-bd"/>
</dbReference>
<evidence type="ECO:0000259" key="5">
    <source>
        <dbReference type="PROSITE" id="PS50931"/>
    </source>
</evidence>
<dbReference type="SUPFAM" id="SSF53850">
    <property type="entry name" value="Periplasmic binding protein-like II"/>
    <property type="match status" value="1"/>
</dbReference>
<reference evidence="7" key="1">
    <citation type="journal article" date="2019" name="Int. J. Syst. Evol. Microbiol.">
        <title>The Global Catalogue of Microorganisms (GCM) 10K type strain sequencing project: providing services to taxonomists for standard genome sequencing and annotation.</title>
        <authorList>
            <consortium name="The Broad Institute Genomics Platform"/>
            <consortium name="The Broad Institute Genome Sequencing Center for Infectious Disease"/>
            <person name="Wu L."/>
            <person name="Ma J."/>
        </authorList>
    </citation>
    <scope>NUCLEOTIDE SEQUENCE [LARGE SCALE GENOMIC DNA]</scope>
    <source>
        <strain evidence="7">CGMCC 1.12404</strain>
    </source>
</reference>
<dbReference type="Gene3D" id="3.40.190.10">
    <property type="entry name" value="Periplasmic binding protein-like II"/>
    <property type="match status" value="2"/>
</dbReference>
<sequence length="306" mass="35195">MELRHLKTFRTVAEKGGFSRAGEELGYAQSTVTAHIHKLEEELGSPLFDRLGKRTVLTNAGKRLLPYAKEMVRLSREAAETIGNPEAPAGPLRIGSAESLLVYRLPSILHEFRKRYPRVRLELFPGQCRNMRTKLKEGEMDLAFLLDEERREPDLYTETLIQEELVLVAPPGHALAGKKQILPRDLIGETLLQTELGCSYRTLLENRLKKAGKSVGQRIDFWNIEAIKQCTINGLGIAYLPRMTVDRELEEGRLIQLPWLHHEDRVSTQLAWHKDKWRSPAMAEFVTLARRRIKAVERREEMTRKQ</sequence>
<evidence type="ECO:0000256" key="3">
    <source>
        <dbReference type="ARBA" id="ARBA00023125"/>
    </source>
</evidence>
<gene>
    <name evidence="6" type="primary">ywqM</name>
    <name evidence="6" type="ORF">GCM10007416_13800</name>
</gene>
<feature type="domain" description="HTH lysR-type" evidence="5">
    <location>
        <begin position="1"/>
        <end position="58"/>
    </location>
</feature>
<dbReference type="PROSITE" id="PS50931">
    <property type="entry name" value="HTH_LYSR"/>
    <property type="match status" value="1"/>
</dbReference>
<dbReference type="PRINTS" id="PR00039">
    <property type="entry name" value="HTHLYSR"/>
</dbReference>
<dbReference type="InterPro" id="IPR036390">
    <property type="entry name" value="WH_DNA-bd_sf"/>
</dbReference>